<evidence type="ECO:0000313" key="4">
    <source>
        <dbReference type="Proteomes" id="UP001228049"/>
    </source>
</evidence>
<feature type="compositionally biased region" description="Low complexity" evidence="1">
    <location>
        <begin position="77"/>
        <end position="88"/>
    </location>
</feature>
<evidence type="ECO:0000256" key="1">
    <source>
        <dbReference type="SAM" id="MobiDB-lite"/>
    </source>
</evidence>
<keyword evidence="2" id="KW-1133">Transmembrane helix</keyword>
<keyword evidence="2" id="KW-0472">Membrane</keyword>
<organism evidence="3 4">
    <name type="scientific">Dissostichus eleginoides</name>
    <name type="common">Patagonian toothfish</name>
    <name type="synonym">Dissostichus amissus</name>
    <dbReference type="NCBI Taxonomy" id="100907"/>
    <lineage>
        <taxon>Eukaryota</taxon>
        <taxon>Metazoa</taxon>
        <taxon>Chordata</taxon>
        <taxon>Craniata</taxon>
        <taxon>Vertebrata</taxon>
        <taxon>Euteleostomi</taxon>
        <taxon>Actinopterygii</taxon>
        <taxon>Neopterygii</taxon>
        <taxon>Teleostei</taxon>
        <taxon>Neoteleostei</taxon>
        <taxon>Acanthomorphata</taxon>
        <taxon>Eupercaria</taxon>
        <taxon>Perciformes</taxon>
        <taxon>Notothenioidei</taxon>
        <taxon>Nototheniidae</taxon>
        <taxon>Dissostichus</taxon>
    </lineage>
</organism>
<dbReference type="EMBL" id="JASDAP010000016">
    <property type="protein sequence ID" value="KAK1890002.1"/>
    <property type="molecule type" value="Genomic_DNA"/>
</dbReference>
<dbReference type="AlphaFoldDB" id="A0AAD9F5T1"/>
<feature type="non-terminal residue" evidence="3">
    <location>
        <position position="229"/>
    </location>
</feature>
<sequence length="229" mass="25227">RLRRTTLLRLRLLGIVKKRKLLLGTGGLFENFQERLYDVTDDERLYNFTDADCDDIIGNDIIGNVMHNAMTSSEGTSASDHSLASASSEGPLRSPATAHRNGAGGVEGGGVKEEWSPGGVGVWFRVWASQQDILFETFEIISHRRDTQTLIRNKTRPQFSLLKYIKVGKLLPETPCTNKMGPAFWSESQSQTWSLISGVLALLLLPALFLLMDPGGPANRDPCQPTPSV</sequence>
<protein>
    <submittedName>
        <fullName evidence="3">Uncharacterized protein</fullName>
    </submittedName>
</protein>
<gene>
    <name evidence="3" type="ORF">KUDE01_014675</name>
</gene>
<evidence type="ECO:0000313" key="3">
    <source>
        <dbReference type="EMBL" id="KAK1890002.1"/>
    </source>
</evidence>
<feature type="transmembrane region" description="Helical" evidence="2">
    <location>
        <begin position="193"/>
        <end position="212"/>
    </location>
</feature>
<name>A0AAD9F5T1_DISEL</name>
<accession>A0AAD9F5T1</accession>
<evidence type="ECO:0000256" key="2">
    <source>
        <dbReference type="SAM" id="Phobius"/>
    </source>
</evidence>
<dbReference type="Proteomes" id="UP001228049">
    <property type="component" value="Unassembled WGS sequence"/>
</dbReference>
<reference evidence="3" key="1">
    <citation type="submission" date="2023-04" db="EMBL/GenBank/DDBJ databases">
        <title>Chromosome-level genome of Chaenocephalus aceratus.</title>
        <authorList>
            <person name="Park H."/>
        </authorList>
    </citation>
    <scope>NUCLEOTIDE SEQUENCE</scope>
    <source>
        <strain evidence="3">DE</strain>
        <tissue evidence="3">Muscle</tissue>
    </source>
</reference>
<feature type="region of interest" description="Disordered" evidence="1">
    <location>
        <begin position="72"/>
        <end position="111"/>
    </location>
</feature>
<proteinExistence type="predicted"/>
<keyword evidence="4" id="KW-1185">Reference proteome</keyword>
<feature type="non-terminal residue" evidence="3">
    <location>
        <position position="1"/>
    </location>
</feature>
<comment type="caution">
    <text evidence="3">The sequence shown here is derived from an EMBL/GenBank/DDBJ whole genome shotgun (WGS) entry which is preliminary data.</text>
</comment>
<keyword evidence="2" id="KW-0812">Transmembrane</keyword>